<dbReference type="OrthoDB" id="8455471at2"/>
<evidence type="ECO:0000313" key="9">
    <source>
        <dbReference type="Proteomes" id="UP000321562"/>
    </source>
</evidence>
<keyword evidence="9" id="KW-1185">Reference proteome</keyword>
<feature type="domain" description="Cardiolipin synthase N-terminal" evidence="7">
    <location>
        <begin position="16"/>
        <end position="58"/>
    </location>
</feature>
<dbReference type="RefSeq" id="WP_147099855.1">
    <property type="nucleotide sequence ID" value="NZ_JBHUFH010000001.1"/>
</dbReference>
<keyword evidence="5 6" id="KW-0472">Membrane</keyword>
<keyword evidence="4 6" id="KW-1133">Transmembrane helix</keyword>
<reference evidence="8 9" key="1">
    <citation type="submission" date="2019-08" db="EMBL/GenBank/DDBJ databases">
        <authorList>
            <person name="Ye J."/>
        </authorList>
    </citation>
    <scope>NUCLEOTIDE SEQUENCE [LARGE SCALE GENOMIC DNA]</scope>
    <source>
        <strain evidence="8 9">TK008</strain>
    </source>
</reference>
<feature type="transmembrane region" description="Helical" evidence="6">
    <location>
        <begin position="37"/>
        <end position="56"/>
    </location>
</feature>
<evidence type="ECO:0000256" key="6">
    <source>
        <dbReference type="SAM" id="Phobius"/>
    </source>
</evidence>
<evidence type="ECO:0000256" key="3">
    <source>
        <dbReference type="ARBA" id="ARBA00022692"/>
    </source>
</evidence>
<dbReference type="Pfam" id="PF13396">
    <property type="entry name" value="PLDc_N"/>
    <property type="match status" value="1"/>
</dbReference>
<keyword evidence="3 6" id="KW-0812">Transmembrane</keyword>
<organism evidence="8 9">
    <name type="scientific">Paracoccus aurantiacus</name>
    <dbReference type="NCBI Taxonomy" id="2599412"/>
    <lineage>
        <taxon>Bacteria</taxon>
        <taxon>Pseudomonadati</taxon>
        <taxon>Pseudomonadota</taxon>
        <taxon>Alphaproteobacteria</taxon>
        <taxon>Rhodobacterales</taxon>
        <taxon>Paracoccaceae</taxon>
        <taxon>Paracoccus</taxon>
    </lineage>
</organism>
<accession>A0A5C6S2G3</accession>
<comment type="subcellular location">
    <subcellularLocation>
        <location evidence="1">Cell membrane</location>
        <topology evidence="1">Multi-pass membrane protein</topology>
    </subcellularLocation>
</comment>
<protein>
    <submittedName>
        <fullName evidence="8">PLDc_N domain-containing protein</fullName>
    </submittedName>
</protein>
<sequence>MAFNMFSGLIGLIIFALDVWAIAQIINSRAETTPKVIWIAVVALLPVVGLIAWYVAGPKSNLQLPPD</sequence>
<evidence type="ECO:0000256" key="2">
    <source>
        <dbReference type="ARBA" id="ARBA00022475"/>
    </source>
</evidence>
<evidence type="ECO:0000313" key="8">
    <source>
        <dbReference type="EMBL" id="TXB67812.1"/>
    </source>
</evidence>
<comment type="caution">
    <text evidence="8">The sequence shown here is derived from an EMBL/GenBank/DDBJ whole genome shotgun (WGS) entry which is preliminary data.</text>
</comment>
<dbReference type="GO" id="GO:0005886">
    <property type="term" value="C:plasma membrane"/>
    <property type="evidence" value="ECO:0007669"/>
    <property type="project" value="UniProtKB-SubCell"/>
</dbReference>
<name>A0A5C6S2G3_9RHOB</name>
<proteinExistence type="predicted"/>
<dbReference type="Proteomes" id="UP000321562">
    <property type="component" value="Unassembled WGS sequence"/>
</dbReference>
<evidence type="ECO:0000259" key="7">
    <source>
        <dbReference type="Pfam" id="PF13396"/>
    </source>
</evidence>
<gene>
    <name evidence="8" type="ORF">FQV27_14525</name>
</gene>
<dbReference type="AlphaFoldDB" id="A0A5C6S2G3"/>
<evidence type="ECO:0000256" key="1">
    <source>
        <dbReference type="ARBA" id="ARBA00004651"/>
    </source>
</evidence>
<dbReference type="EMBL" id="VOPL01000006">
    <property type="protein sequence ID" value="TXB67812.1"/>
    <property type="molecule type" value="Genomic_DNA"/>
</dbReference>
<dbReference type="InterPro" id="IPR027379">
    <property type="entry name" value="CLS_N"/>
</dbReference>
<evidence type="ECO:0000256" key="4">
    <source>
        <dbReference type="ARBA" id="ARBA00022989"/>
    </source>
</evidence>
<evidence type="ECO:0000256" key="5">
    <source>
        <dbReference type="ARBA" id="ARBA00023136"/>
    </source>
</evidence>
<keyword evidence="2" id="KW-1003">Cell membrane</keyword>